<name>A0A369LPF5_9ACTN</name>
<evidence type="ECO:0000313" key="2">
    <source>
        <dbReference type="EMBL" id="RDB61044.1"/>
    </source>
</evidence>
<dbReference type="EMBL" id="PPTO01000001">
    <property type="protein sequence ID" value="RDB61044.1"/>
    <property type="molecule type" value="Genomic_DNA"/>
</dbReference>
<accession>A0A369LPF5</accession>
<sequence>MQPLEIDSAVFCDGAHYTIISRENSSILTCPVTSGAGGYALNRVEGRDIDREIGGLTGHAACIAVDVPTWCRIAGDPLDAVADALADLLDETPTRFELEQLAAASPLLKANTPGIPVFPGGIAPAANSYTLAGCCRAALVRGLSSPELYATALMAAETAISTARRFGGEVPEAIGTSEGLFSATIGIGGTDTAEIGVICADALEDGNLLIEGAAYPIADGGDERAFFGFEDTTEDPKSHMREVPDGADGFKRLADAALAASCATLSPNMADPCLVARLAAESRERSRSLTDPGTQARGAKRAAGSSAQDGAAGRGPAL</sequence>
<feature type="compositionally biased region" description="Low complexity" evidence="1">
    <location>
        <begin position="295"/>
        <end position="318"/>
    </location>
</feature>
<dbReference type="Proteomes" id="UP000253975">
    <property type="component" value="Unassembled WGS sequence"/>
</dbReference>
<dbReference type="AlphaFoldDB" id="A0A369LPF5"/>
<organism evidence="2 3">
    <name type="scientific">Slackia isoflavoniconvertens</name>
    <dbReference type="NCBI Taxonomy" id="572010"/>
    <lineage>
        <taxon>Bacteria</taxon>
        <taxon>Bacillati</taxon>
        <taxon>Actinomycetota</taxon>
        <taxon>Coriobacteriia</taxon>
        <taxon>Eggerthellales</taxon>
        <taxon>Eggerthellaceae</taxon>
        <taxon>Slackia</taxon>
    </lineage>
</organism>
<reference evidence="2 3" key="1">
    <citation type="journal article" date="2018" name="Elife">
        <title>Discovery and characterization of a prevalent human gut bacterial enzyme sufficient for the inactivation of a family of plant toxins.</title>
        <authorList>
            <person name="Koppel N."/>
            <person name="Bisanz J.E."/>
            <person name="Pandelia M.E."/>
            <person name="Turnbaugh P.J."/>
            <person name="Balskus E.P."/>
        </authorList>
    </citation>
    <scope>NUCLEOTIDE SEQUENCE [LARGE SCALE GENOMIC DNA]</scope>
    <source>
        <strain evidence="2 3">OB21 GAM31</strain>
    </source>
</reference>
<evidence type="ECO:0000313" key="3">
    <source>
        <dbReference type="Proteomes" id="UP000253975"/>
    </source>
</evidence>
<proteinExistence type="predicted"/>
<feature type="region of interest" description="Disordered" evidence="1">
    <location>
        <begin position="281"/>
        <end position="318"/>
    </location>
</feature>
<protein>
    <submittedName>
        <fullName evidence="2">Uncharacterized protein</fullName>
    </submittedName>
</protein>
<dbReference type="RefSeq" id="WP_114614610.1">
    <property type="nucleotide sequence ID" value="NZ_PPTO01000001.1"/>
</dbReference>
<gene>
    <name evidence="2" type="ORF">C1881_00505</name>
</gene>
<comment type="caution">
    <text evidence="2">The sequence shown here is derived from an EMBL/GenBank/DDBJ whole genome shotgun (WGS) entry which is preliminary data.</text>
</comment>
<evidence type="ECO:0000256" key="1">
    <source>
        <dbReference type="SAM" id="MobiDB-lite"/>
    </source>
</evidence>